<evidence type="ECO:0000256" key="2">
    <source>
        <dbReference type="ARBA" id="ARBA00022737"/>
    </source>
</evidence>
<dbReference type="Gene3D" id="3.10.580.10">
    <property type="entry name" value="CBS-domain"/>
    <property type="match status" value="1"/>
</dbReference>
<evidence type="ECO:0000313" key="6">
    <source>
        <dbReference type="Proteomes" id="UP000279833"/>
    </source>
</evidence>
<dbReference type="InterPro" id="IPR046342">
    <property type="entry name" value="CBS_dom_sf"/>
</dbReference>
<dbReference type="SUPFAM" id="SSF54631">
    <property type="entry name" value="CBS-domain pair"/>
    <property type="match status" value="1"/>
</dbReference>
<gene>
    <name evidence="5" type="ORF">SCUD_LOCUS16249</name>
</gene>
<dbReference type="PANTHER" id="PTHR13780:SF35">
    <property type="entry name" value="LD22662P"/>
    <property type="match status" value="1"/>
</dbReference>
<keyword evidence="6" id="KW-1185">Reference proteome</keyword>
<dbReference type="EMBL" id="UZAK01038461">
    <property type="protein sequence ID" value="VDP61176.1"/>
    <property type="molecule type" value="Genomic_DNA"/>
</dbReference>
<evidence type="ECO:0000256" key="1">
    <source>
        <dbReference type="ARBA" id="ARBA00006750"/>
    </source>
</evidence>
<dbReference type="InterPro" id="IPR050511">
    <property type="entry name" value="AMPK_gamma/SDS23_families"/>
</dbReference>
<comment type="similarity">
    <text evidence="1">Belongs to the 5'-AMP-activated protein kinase gamma subunit family.</text>
</comment>
<sequence>MYIDVDVSVPVDHQDKEKGESSSNYHSQLSSSVVEEIQGAVNILADENHVYTTLFRHSTCYDVLPGSGKLVILDSRLPTLRAICALLDNGVMAAPVWCSETQSYMGIFSQELALDMIGHLHYTEVIRSGNSDIQTLSSSSVADTTTNSSSSGFFSSFNANLYGWGAKQLGEVYSEFFASN</sequence>
<evidence type="ECO:0000256" key="4">
    <source>
        <dbReference type="SAM" id="MobiDB-lite"/>
    </source>
</evidence>
<dbReference type="PANTHER" id="PTHR13780">
    <property type="entry name" value="AMP-ACTIVATED PROTEIN KINASE, GAMMA REGULATORY SUBUNIT"/>
    <property type="match status" value="1"/>
</dbReference>
<reference evidence="5 6" key="2">
    <citation type="submission" date="2018-11" db="EMBL/GenBank/DDBJ databases">
        <authorList>
            <consortium name="Pathogen Informatics"/>
        </authorList>
    </citation>
    <scope>NUCLEOTIDE SEQUENCE [LARGE SCALE GENOMIC DNA]</scope>
    <source>
        <strain evidence="5">Dakar</strain>
        <strain evidence="6">Dakar, Senegal</strain>
    </source>
</reference>
<dbReference type="WBParaSite" id="SCUD_0001625301-mRNA-1">
    <property type="protein sequence ID" value="SCUD_0001625301-mRNA-1"/>
    <property type="gene ID" value="SCUD_0001625301"/>
</dbReference>
<name>A0A183KMH7_9TREM</name>
<protein>
    <submittedName>
        <fullName evidence="7">CBS domain-containing protein</fullName>
    </submittedName>
</protein>
<proteinExistence type="inferred from homology"/>
<accession>A0A183KMH7</accession>
<evidence type="ECO:0000313" key="5">
    <source>
        <dbReference type="EMBL" id="VDP61176.1"/>
    </source>
</evidence>
<reference evidence="7" key="1">
    <citation type="submission" date="2016-06" db="UniProtKB">
        <authorList>
            <consortium name="WormBaseParasite"/>
        </authorList>
    </citation>
    <scope>IDENTIFICATION</scope>
</reference>
<keyword evidence="3" id="KW-0129">CBS domain</keyword>
<feature type="region of interest" description="Disordered" evidence="4">
    <location>
        <begin position="1"/>
        <end position="26"/>
    </location>
</feature>
<dbReference type="AlphaFoldDB" id="A0A183KMH7"/>
<evidence type="ECO:0000313" key="7">
    <source>
        <dbReference type="WBParaSite" id="SCUD_0001625301-mRNA-1"/>
    </source>
</evidence>
<keyword evidence="2" id="KW-0677">Repeat</keyword>
<organism evidence="7">
    <name type="scientific">Schistosoma curassoni</name>
    <dbReference type="NCBI Taxonomy" id="6186"/>
    <lineage>
        <taxon>Eukaryota</taxon>
        <taxon>Metazoa</taxon>
        <taxon>Spiralia</taxon>
        <taxon>Lophotrochozoa</taxon>
        <taxon>Platyhelminthes</taxon>
        <taxon>Trematoda</taxon>
        <taxon>Digenea</taxon>
        <taxon>Strigeidida</taxon>
        <taxon>Schistosomatoidea</taxon>
        <taxon>Schistosomatidae</taxon>
        <taxon>Schistosoma</taxon>
    </lineage>
</organism>
<dbReference type="STRING" id="6186.A0A183KMH7"/>
<evidence type="ECO:0000256" key="3">
    <source>
        <dbReference type="ARBA" id="ARBA00023122"/>
    </source>
</evidence>
<dbReference type="Proteomes" id="UP000279833">
    <property type="component" value="Unassembled WGS sequence"/>
</dbReference>